<feature type="domain" description="Sigma-54 factor interaction" evidence="6">
    <location>
        <begin position="5"/>
        <end position="233"/>
    </location>
</feature>
<dbReference type="InterPro" id="IPR058031">
    <property type="entry name" value="AAA_lid_NorR"/>
</dbReference>
<keyword evidence="3" id="KW-0805">Transcription regulation</keyword>
<evidence type="ECO:0000256" key="1">
    <source>
        <dbReference type="ARBA" id="ARBA00022741"/>
    </source>
</evidence>
<dbReference type="InterPro" id="IPR003593">
    <property type="entry name" value="AAA+_ATPase"/>
</dbReference>
<evidence type="ECO:0000259" key="6">
    <source>
        <dbReference type="PROSITE" id="PS50045"/>
    </source>
</evidence>
<dbReference type="InterPro" id="IPR025662">
    <property type="entry name" value="Sigma_54_int_dom_ATP-bd_1"/>
</dbReference>
<dbReference type="InterPro" id="IPR002078">
    <property type="entry name" value="Sigma_54_int"/>
</dbReference>
<evidence type="ECO:0000256" key="5">
    <source>
        <dbReference type="ARBA" id="ARBA00023163"/>
    </source>
</evidence>
<dbReference type="Gene3D" id="1.10.10.60">
    <property type="entry name" value="Homeodomain-like"/>
    <property type="match status" value="1"/>
</dbReference>
<dbReference type="PROSITE" id="PS50045">
    <property type="entry name" value="SIGMA54_INTERACT_4"/>
    <property type="match status" value="1"/>
</dbReference>
<dbReference type="InterPro" id="IPR025943">
    <property type="entry name" value="Sigma_54_int_dom_ATP-bd_2"/>
</dbReference>
<dbReference type="PRINTS" id="PR01590">
    <property type="entry name" value="HTHFIS"/>
</dbReference>
<dbReference type="PROSITE" id="PS00675">
    <property type="entry name" value="SIGMA54_INTERACT_1"/>
    <property type="match status" value="1"/>
</dbReference>
<dbReference type="Pfam" id="PF02954">
    <property type="entry name" value="HTH_8"/>
    <property type="match status" value="1"/>
</dbReference>
<dbReference type="EMBL" id="DSZU01000079">
    <property type="protein sequence ID" value="HGV55363.1"/>
    <property type="molecule type" value="Genomic_DNA"/>
</dbReference>
<evidence type="ECO:0000256" key="4">
    <source>
        <dbReference type="ARBA" id="ARBA00023125"/>
    </source>
</evidence>
<keyword evidence="5" id="KW-0804">Transcription</keyword>
<protein>
    <submittedName>
        <fullName evidence="7">Sigma-54-dependent Fis family transcriptional regulator</fullName>
    </submittedName>
</protein>
<dbReference type="FunFam" id="3.40.50.300:FF:000006">
    <property type="entry name" value="DNA-binding transcriptional regulator NtrC"/>
    <property type="match status" value="1"/>
</dbReference>
<dbReference type="CDD" id="cd00009">
    <property type="entry name" value="AAA"/>
    <property type="match status" value="1"/>
</dbReference>
<dbReference type="AlphaFoldDB" id="A0A832GLT1"/>
<keyword evidence="1" id="KW-0547">Nucleotide-binding</keyword>
<reference evidence="7" key="1">
    <citation type="journal article" date="2020" name="mSystems">
        <title>Genome- and Community-Level Interaction Insights into Carbon Utilization and Element Cycling Functions of Hydrothermarchaeota in Hydrothermal Sediment.</title>
        <authorList>
            <person name="Zhou Z."/>
            <person name="Liu Y."/>
            <person name="Xu W."/>
            <person name="Pan J."/>
            <person name="Luo Z.H."/>
            <person name="Li M."/>
        </authorList>
    </citation>
    <scope>NUCLEOTIDE SEQUENCE [LARGE SCALE GENOMIC DNA]</scope>
    <source>
        <strain evidence="7">SpSt-605</strain>
    </source>
</reference>
<dbReference type="GO" id="GO:0005524">
    <property type="term" value="F:ATP binding"/>
    <property type="evidence" value="ECO:0007669"/>
    <property type="project" value="UniProtKB-KW"/>
</dbReference>
<dbReference type="PANTHER" id="PTHR32071">
    <property type="entry name" value="TRANSCRIPTIONAL REGULATORY PROTEIN"/>
    <property type="match status" value="1"/>
</dbReference>
<dbReference type="InterPro" id="IPR025944">
    <property type="entry name" value="Sigma_54_int_dom_CS"/>
</dbReference>
<dbReference type="SMART" id="SM00382">
    <property type="entry name" value="AAA"/>
    <property type="match status" value="1"/>
</dbReference>
<dbReference type="SUPFAM" id="SSF46689">
    <property type="entry name" value="Homeodomain-like"/>
    <property type="match status" value="1"/>
</dbReference>
<dbReference type="PROSITE" id="PS00688">
    <property type="entry name" value="SIGMA54_INTERACT_3"/>
    <property type="match status" value="1"/>
</dbReference>
<dbReference type="InterPro" id="IPR027417">
    <property type="entry name" value="P-loop_NTPase"/>
</dbReference>
<keyword evidence="4" id="KW-0238">DNA-binding</keyword>
<dbReference type="GO" id="GO:0043565">
    <property type="term" value="F:sequence-specific DNA binding"/>
    <property type="evidence" value="ECO:0007669"/>
    <property type="project" value="InterPro"/>
</dbReference>
<evidence type="ECO:0000256" key="2">
    <source>
        <dbReference type="ARBA" id="ARBA00022840"/>
    </source>
</evidence>
<name>A0A832GLT1_9BACT</name>
<organism evidence="7">
    <name type="scientific">Caldimicrobium thiodismutans</name>
    <dbReference type="NCBI Taxonomy" id="1653476"/>
    <lineage>
        <taxon>Bacteria</taxon>
        <taxon>Pseudomonadati</taxon>
        <taxon>Thermodesulfobacteriota</taxon>
        <taxon>Thermodesulfobacteria</taxon>
        <taxon>Thermodesulfobacteriales</taxon>
        <taxon>Thermodesulfobacteriaceae</taxon>
        <taxon>Caldimicrobium</taxon>
    </lineage>
</organism>
<dbReference type="InterPro" id="IPR009057">
    <property type="entry name" value="Homeodomain-like_sf"/>
</dbReference>
<dbReference type="InterPro" id="IPR002197">
    <property type="entry name" value="HTH_Fis"/>
</dbReference>
<dbReference type="Gene3D" id="3.40.50.300">
    <property type="entry name" value="P-loop containing nucleotide triphosphate hydrolases"/>
    <property type="match status" value="1"/>
</dbReference>
<proteinExistence type="predicted"/>
<comment type="caution">
    <text evidence="7">The sequence shown here is derived from an EMBL/GenBank/DDBJ whole genome shotgun (WGS) entry which is preliminary data.</text>
</comment>
<evidence type="ECO:0000313" key="7">
    <source>
        <dbReference type="EMBL" id="HGV55363.1"/>
    </source>
</evidence>
<dbReference type="Pfam" id="PF00158">
    <property type="entry name" value="Sigma54_activat"/>
    <property type="match status" value="1"/>
</dbReference>
<gene>
    <name evidence="7" type="ORF">ENT73_04670</name>
</gene>
<evidence type="ECO:0000256" key="3">
    <source>
        <dbReference type="ARBA" id="ARBA00023015"/>
    </source>
</evidence>
<dbReference type="Pfam" id="PF25601">
    <property type="entry name" value="AAA_lid_14"/>
    <property type="match status" value="1"/>
</dbReference>
<accession>A0A832GLT1</accession>
<dbReference type="PROSITE" id="PS00676">
    <property type="entry name" value="SIGMA54_INTERACT_2"/>
    <property type="match status" value="1"/>
</dbReference>
<keyword evidence="2" id="KW-0067">ATP-binding</keyword>
<dbReference type="SUPFAM" id="SSF52540">
    <property type="entry name" value="P-loop containing nucleoside triphosphate hydrolases"/>
    <property type="match status" value="1"/>
</dbReference>
<sequence length="339" mass="38749">MSYLLETRNEKMREIYQIAKKVAPSSSTVLILGESGTGKEVLAKYIHYQSGRKGPFVAINCAAIPEELLEAELFGYEKGAFTGAVKAKPGKFEIASEGTLFLDEIGDMPLKLQAKLLRAIQERVIERLGGETPIKVNARIIAATNQNLEELVKKGRFREDLYFRLNVIPIQLLPLRERVEDIPILAEFLIYKICAKEGIPPKRMSPEILPILLQHTWPGNIRELENLLERMIILSDGEELTLEDLPPHLRNLKTKKKEENKTNLTEELIDEKLYFSKKILRLPELKEESISLQELLKEIEIYYLLRALELSKGVRSKAAKLLGLNRTTFIEKLKKYKLA</sequence>
<dbReference type="PANTHER" id="PTHR32071:SF57">
    <property type="entry name" value="C4-DICARBOXYLATE TRANSPORT TRANSCRIPTIONAL REGULATORY PROTEIN DCTD"/>
    <property type="match status" value="1"/>
</dbReference>
<dbReference type="GO" id="GO:0006355">
    <property type="term" value="P:regulation of DNA-templated transcription"/>
    <property type="evidence" value="ECO:0007669"/>
    <property type="project" value="InterPro"/>
</dbReference>
<dbReference type="Gene3D" id="1.10.8.60">
    <property type="match status" value="1"/>
</dbReference>